<evidence type="ECO:0000256" key="1">
    <source>
        <dbReference type="SAM" id="MobiDB-lite"/>
    </source>
</evidence>
<dbReference type="Proteomes" id="UP000183983">
    <property type="component" value="Unassembled WGS sequence"/>
</dbReference>
<feature type="region of interest" description="Disordered" evidence="1">
    <location>
        <begin position="587"/>
        <end position="612"/>
    </location>
</feature>
<evidence type="ECO:0000313" key="2">
    <source>
        <dbReference type="EMBL" id="SHN01050.1"/>
    </source>
</evidence>
<evidence type="ECO:0000313" key="3">
    <source>
        <dbReference type="Proteomes" id="UP000183983"/>
    </source>
</evidence>
<dbReference type="RefSeq" id="WP_073166697.1">
    <property type="nucleotide sequence ID" value="NZ_FRDA01000005.1"/>
</dbReference>
<proteinExistence type="predicted"/>
<sequence>MFNKHLRYLAYRPKKQGPITLLPPVVPLADDVDGLIKTVDLASDVTVEFPLWDLPALGDKYSLLLNGLSVGDEQTLSVIPSPGTTLNLTIPVDVALKTDGMYQVQYRLITFPGLDEITSPAVPIIVDRTPPGAYQLGYMAFPDEAKDGLTLEELRLMGDTLTGSIFGYSGLKRGDLIKTYWGTVPGPEVELSGDEDEEKPIEVPFSKNFLIDLKSPAGATYYTVTDRAGNVSADSKKVTIPLFLTEVVPGLPAPVIEDFDGVIDYKDAKAGVEVLIPGSSTVVEGDQILLHWGSEKLGPEPVATDDLNEPFVLVFNVQFLTIETAQNGTRQLKYEVIRNGQVAGVSDNLMVDVNIELPVPSPLNKPTVRGSSSTPSNEDNVIDENDFELNATVLIDWNTDFKALQTITVFWGDQEVLDQPYTITNSDVVTGRPLLLTALNSKFKPVGTGDDIKVHYTLNATGNPNMSISADQRIVVRSKEELPGGVQGPNAPVFTDLNVNGAINAINGANGAPVFIEPYDNIEIGQTITFLYEGYDSLVGGNKVLEWTYLSEPLTQTHVENGFHLTVPRDTLDEHYYGHVEASFQVKGDKGQGNSKRGGALIDMRTGRPSSV</sequence>
<organism evidence="2 3">
    <name type="scientific">Pseudomonas asturiensis</name>
    <dbReference type="NCBI Taxonomy" id="1190415"/>
    <lineage>
        <taxon>Bacteria</taxon>
        <taxon>Pseudomonadati</taxon>
        <taxon>Pseudomonadota</taxon>
        <taxon>Gammaproteobacteria</taxon>
        <taxon>Pseudomonadales</taxon>
        <taxon>Pseudomonadaceae</taxon>
        <taxon>Pseudomonas</taxon>
    </lineage>
</organism>
<reference evidence="2 3" key="1">
    <citation type="submission" date="2016-11" db="EMBL/GenBank/DDBJ databases">
        <authorList>
            <person name="Jaros S."/>
            <person name="Januszkiewicz K."/>
            <person name="Wedrychowicz H."/>
        </authorList>
    </citation>
    <scope>NUCLEOTIDE SEQUENCE [LARGE SCALE GENOMIC DNA]</scope>
    <source>
        <strain evidence="2 3">LMG 26898</strain>
    </source>
</reference>
<dbReference type="STRING" id="1190415.SAMN05216593_105377"/>
<dbReference type="EMBL" id="FRDA01000005">
    <property type="protein sequence ID" value="SHN01050.1"/>
    <property type="molecule type" value="Genomic_DNA"/>
</dbReference>
<name>A0A1M7NBY4_9PSED</name>
<dbReference type="AlphaFoldDB" id="A0A1M7NBY4"/>
<accession>A0A1M7NBY4</accession>
<gene>
    <name evidence="2" type="ORF">SAMN05216593_105377</name>
</gene>
<protein>
    <submittedName>
        <fullName evidence="2">Uncharacterized protein</fullName>
    </submittedName>
</protein>
<dbReference type="OrthoDB" id="7004795at2"/>